<reference evidence="3 4" key="1">
    <citation type="journal article" date="2014" name="Int. J. Syst. Evol. Microbiol.">
        <title>Complete genome sequence of Corynebacterium casei LMG S-19264T (=DSM 44701T), isolated from a smear-ripened cheese.</title>
        <authorList>
            <consortium name="US DOE Joint Genome Institute (JGI-PGF)"/>
            <person name="Walter F."/>
            <person name="Albersmeier A."/>
            <person name="Kalinowski J."/>
            <person name="Ruckert C."/>
        </authorList>
    </citation>
    <scope>NUCLEOTIDE SEQUENCE [LARGE SCALE GENOMIC DNA]</scope>
    <source>
        <strain evidence="3 4">KCTC 12285</strain>
    </source>
</reference>
<organism evidence="3 4">
    <name type="scientific">Aquimarina muelleri</name>
    <dbReference type="NCBI Taxonomy" id="279356"/>
    <lineage>
        <taxon>Bacteria</taxon>
        <taxon>Pseudomonadati</taxon>
        <taxon>Bacteroidota</taxon>
        <taxon>Flavobacteriia</taxon>
        <taxon>Flavobacteriales</taxon>
        <taxon>Flavobacteriaceae</taxon>
        <taxon>Aquimarina</taxon>
    </lineage>
</organism>
<dbReference type="RefSeq" id="WP_027412294.1">
    <property type="nucleotide sequence ID" value="NZ_BMWS01000018.1"/>
</dbReference>
<evidence type="ECO:0000256" key="1">
    <source>
        <dbReference type="SAM" id="Phobius"/>
    </source>
</evidence>
<evidence type="ECO:0000259" key="2">
    <source>
        <dbReference type="PROSITE" id="PS50930"/>
    </source>
</evidence>
<dbReference type="Proteomes" id="UP000601108">
    <property type="component" value="Unassembled WGS sequence"/>
</dbReference>
<feature type="transmembrane region" description="Helical" evidence="1">
    <location>
        <begin position="95"/>
        <end position="113"/>
    </location>
</feature>
<feature type="transmembrane region" description="Helical" evidence="1">
    <location>
        <begin position="20"/>
        <end position="40"/>
    </location>
</feature>
<keyword evidence="1" id="KW-0472">Membrane</keyword>
<feature type="transmembrane region" description="Helical" evidence="1">
    <location>
        <begin position="52"/>
        <end position="74"/>
    </location>
</feature>
<dbReference type="Gene3D" id="2.40.50.1020">
    <property type="entry name" value="LytTr DNA-binding domain"/>
    <property type="match status" value="1"/>
</dbReference>
<dbReference type="Pfam" id="PF04397">
    <property type="entry name" value="LytTR"/>
    <property type="match status" value="1"/>
</dbReference>
<dbReference type="SMART" id="SM00850">
    <property type="entry name" value="LytTR"/>
    <property type="match status" value="1"/>
</dbReference>
<dbReference type="GO" id="GO:0003677">
    <property type="term" value="F:DNA binding"/>
    <property type="evidence" value="ECO:0007669"/>
    <property type="project" value="InterPro"/>
</dbReference>
<dbReference type="InterPro" id="IPR007492">
    <property type="entry name" value="LytTR_DNA-bd_dom"/>
</dbReference>
<keyword evidence="1" id="KW-0812">Transmembrane</keyword>
<gene>
    <name evidence="3" type="ORF">GCM10007384_26700</name>
</gene>
<accession>A0A918N358</accession>
<feature type="transmembrane region" description="Helical" evidence="1">
    <location>
        <begin position="133"/>
        <end position="153"/>
    </location>
</feature>
<proteinExistence type="predicted"/>
<evidence type="ECO:0000313" key="4">
    <source>
        <dbReference type="Proteomes" id="UP000601108"/>
    </source>
</evidence>
<keyword evidence="1" id="KW-1133">Transmembrane helix</keyword>
<comment type="caution">
    <text evidence="3">The sequence shown here is derived from an EMBL/GenBank/DDBJ whole genome shotgun (WGS) entry which is preliminary data.</text>
</comment>
<dbReference type="AlphaFoldDB" id="A0A918N358"/>
<sequence length="297" mass="34487">MLLHSIIQIFNKPYPYLFSFQRNLIIAIVLGLLIYLVNLYTIEESYVTNHFIFSKFIVCLFAGLTTFFSILLIAEGVPRLFFKQNVKENWTIGKESLLIISLLFVIALFNNIMSFVLSKEHTSNTIIFSFLNSSLYVVIIGAIPATLIIWFNYTILLKENLKRVSLYNEQLTSRIKDTKPEIQNKIEIQTSNKNEVLELDINTFLFAKSEGNYTDVYTSISKKIECKPYRITIQKLEEVLQKYPFIISPHRSYIINIRNISTTSGNARNYRISFQGISHEVPVSRNKFQAFKNAFNQ</sequence>
<evidence type="ECO:0000313" key="3">
    <source>
        <dbReference type="EMBL" id="GGX24185.1"/>
    </source>
</evidence>
<dbReference type="PROSITE" id="PS50930">
    <property type="entry name" value="HTH_LYTTR"/>
    <property type="match status" value="1"/>
</dbReference>
<name>A0A918N358_9FLAO</name>
<feature type="domain" description="HTH LytTR-type" evidence="2">
    <location>
        <begin position="236"/>
        <end position="297"/>
    </location>
</feature>
<protein>
    <recommendedName>
        <fullName evidence="2">HTH LytTR-type domain-containing protein</fullName>
    </recommendedName>
</protein>
<dbReference type="EMBL" id="BMWS01000018">
    <property type="protein sequence ID" value="GGX24185.1"/>
    <property type="molecule type" value="Genomic_DNA"/>
</dbReference>
<keyword evidence="4" id="KW-1185">Reference proteome</keyword>